<feature type="region of interest" description="Disordered" evidence="1">
    <location>
        <begin position="66"/>
        <end position="88"/>
    </location>
</feature>
<dbReference type="Proteomes" id="UP000224006">
    <property type="component" value="Unassembled WGS sequence"/>
</dbReference>
<name>A0A2A9M8B0_BESBE</name>
<dbReference type="InterPro" id="IPR002088">
    <property type="entry name" value="Prenyl_trans_a"/>
</dbReference>
<gene>
    <name evidence="2" type="ORF">BESB_073110</name>
</gene>
<proteinExistence type="predicted"/>
<comment type="caution">
    <text evidence="2">The sequence shown here is derived from an EMBL/GenBank/DDBJ whole genome shotgun (WGS) entry which is preliminary data.</text>
</comment>
<dbReference type="VEuPathDB" id="ToxoDB:BESB_073110"/>
<protein>
    <submittedName>
        <fullName evidence="2">Uncharacterized protein</fullName>
    </submittedName>
</protein>
<dbReference type="GO" id="GO:0008318">
    <property type="term" value="F:protein prenyltransferase activity"/>
    <property type="evidence" value="ECO:0007669"/>
    <property type="project" value="InterPro"/>
</dbReference>
<dbReference type="RefSeq" id="XP_029218168.1">
    <property type="nucleotide sequence ID" value="XM_029365684.1"/>
</dbReference>
<feature type="region of interest" description="Disordered" evidence="1">
    <location>
        <begin position="387"/>
        <end position="413"/>
    </location>
</feature>
<evidence type="ECO:0000256" key="1">
    <source>
        <dbReference type="SAM" id="MobiDB-lite"/>
    </source>
</evidence>
<evidence type="ECO:0000313" key="3">
    <source>
        <dbReference type="Proteomes" id="UP000224006"/>
    </source>
</evidence>
<dbReference type="SUPFAM" id="SSF48439">
    <property type="entry name" value="Protein prenylyltransferase"/>
    <property type="match status" value="1"/>
</dbReference>
<dbReference type="AlphaFoldDB" id="A0A2A9M8B0"/>
<dbReference type="OrthoDB" id="329506at2759"/>
<sequence length="838" mass="92041">MDRPCLFSSSGASREEALSVAAEAVWYASAVADILAPPSPLLEAAVLPCEAFDAFFPPSQARSWISLRPPRGSHTKRSQGESGGTVLPPGETRLEVAFHVCDSGGACSQQADCGGEFLHASTAEEETGLGNEWVGVSLDDLFRHLAVCQCKQKSMYAVALSQLRCLSHDKRRLPPAEQASLERDQIRWARLALLMNGCAPLPLAVAEECVRMRQQEIQERGDQVAELVIGAASQRLRSGTHDSEKEVDCSCELTDAEDAEAVSATTRLACHATGAQMGEFREKRERWKTPRPSQCASESQEKRQPPPVDVSGVVTRTGGEATGTNSRSAFCQLFEGIKEELAFSKVLLELHPKCGELWASRRFVCRNVLRLLEHAIRSRSRVRGLSPPAGVFTPPSKELSKHRFKTPPTSREAPAYEKGVLPRCVTGPSGAEDWRTSSGCSVLPSGHENRVRADDIAIQVGGETERVEKDPWLAAELAAFVDAELGIVADHATQRPHSYHAWEHFAKLEHEMKAFWRSCQAAARQTHEKTPKTALIGQICGREGMLLTDEAPEKSFVAELQDRTRVQFLSFVKTQCGLLAHSHAPFHHISKMFDSTLASALSLAHSKPVTRKELSDMSSRGGASDGAPVASLTTLTTQKLRAARSLLSDFLQFNADVINIFPHAEAPWCGRAALFAAYIRRCFVCAGDFSFENTDGPPDCDGNRRHHGVYEGVRADSAADVGSQSPFSFADQQLRPADRDVPFCAAFASEKAAHCKECESAACLDGSESFSQHVQTLIRDELLWSHSFVQRVLEQDRGSVKDHQRAEMITRWQERHRIRLSRELLRASVSMPVLSFAG</sequence>
<dbReference type="Pfam" id="PF01239">
    <property type="entry name" value="PPTA"/>
    <property type="match status" value="1"/>
</dbReference>
<organism evidence="2 3">
    <name type="scientific">Besnoitia besnoiti</name>
    <name type="common">Apicomplexan protozoan</name>
    <dbReference type="NCBI Taxonomy" id="94643"/>
    <lineage>
        <taxon>Eukaryota</taxon>
        <taxon>Sar</taxon>
        <taxon>Alveolata</taxon>
        <taxon>Apicomplexa</taxon>
        <taxon>Conoidasida</taxon>
        <taxon>Coccidia</taxon>
        <taxon>Eucoccidiorida</taxon>
        <taxon>Eimeriorina</taxon>
        <taxon>Sarcocystidae</taxon>
        <taxon>Besnoitia</taxon>
    </lineage>
</organism>
<accession>A0A2A9M8B0</accession>
<evidence type="ECO:0000313" key="2">
    <source>
        <dbReference type="EMBL" id="PFH34159.1"/>
    </source>
</evidence>
<dbReference type="EMBL" id="NWUJ01000007">
    <property type="protein sequence ID" value="PFH34159.1"/>
    <property type="molecule type" value="Genomic_DNA"/>
</dbReference>
<dbReference type="KEGG" id="bbes:BESB_073110"/>
<feature type="region of interest" description="Disordered" evidence="1">
    <location>
        <begin position="281"/>
        <end position="321"/>
    </location>
</feature>
<dbReference type="GeneID" id="40312237"/>
<reference evidence="2 3" key="1">
    <citation type="submission" date="2017-09" db="EMBL/GenBank/DDBJ databases">
        <title>Genome sequencing of Besnoitia besnoiti strain Bb-Ger1.</title>
        <authorList>
            <person name="Schares G."/>
            <person name="Venepally P."/>
            <person name="Lorenzi H.A."/>
        </authorList>
    </citation>
    <scope>NUCLEOTIDE SEQUENCE [LARGE SCALE GENOMIC DNA]</scope>
    <source>
        <strain evidence="2 3">Bb-Ger1</strain>
    </source>
</reference>
<keyword evidence="3" id="KW-1185">Reference proteome</keyword>